<name>C1GKT6_PARBD</name>
<feature type="region of interest" description="Disordered" evidence="1">
    <location>
        <begin position="148"/>
        <end position="179"/>
    </location>
</feature>
<organism evidence="3 4">
    <name type="scientific">Paracoccidioides brasiliensis (strain Pb18)</name>
    <dbReference type="NCBI Taxonomy" id="502780"/>
    <lineage>
        <taxon>Eukaryota</taxon>
        <taxon>Fungi</taxon>
        <taxon>Dikarya</taxon>
        <taxon>Ascomycota</taxon>
        <taxon>Pezizomycotina</taxon>
        <taxon>Eurotiomycetes</taxon>
        <taxon>Eurotiomycetidae</taxon>
        <taxon>Onygenales</taxon>
        <taxon>Ajellomycetaceae</taxon>
        <taxon>Paracoccidioides</taxon>
    </lineage>
</organism>
<dbReference type="RefSeq" id="XP_010763248.1">
    <property type="nucleotide sequence ID" value="XM_010764946.1"/>
</dbReference>
<dbReference type="KEGG" id="pbn:PADG_07943"/>
<dbReference type="InParanoid" id="C1GKT6"/>
<dbReference type="HOGENOM" id="CLU_1503914_0_0_1"/>
<keyword evidence="2" id="KW-0732">Signal</keyword>
<protein>
    <submittedName>
        <fullName evidence="3">Uncharacterized protein</fullName>
    </submittedName>
</protein>
<keyword evidence="4" id="KW-1185">Reference proteome</keyword>
<feature type="chain" id="PRO_5002908504" evidence="2">
    <location>
        <begin position="21"/>
        <end position="179"/>
    </location>
</feature>
<dbReference type="VEuPathDB" id="FungiDB:PADG_07943"/>
<dbReference type="AlphaFoldDB" id="C1GKT6"/>
<dbReference type="GeneID" id="22586333"/>
<feature type="signal peptide" evidence="2">
    <location>
        <begin position="1"/>
        <end position="20"/>
    </location>
</feature>
<evidence type="ECO:0000256" key="2">
    <source>
        <dbReference type="SAM" id="SignalP"/>
    </source>
</evidence>
<gene>
    <name evidence="3" type="ORF">PADG_07943</name>
</gene>
<reference evidence="3 4" key="1">
    <citation type="journal article" date="2011" name="PLoS Genet.">
        <title>Comparative genomic analysis of human fungal pathogens causing paracoccidioidomycosis.</title>
        <authorList>
            <person name="Desjardins C.A."/>
            <person name="Champion M.D."/>
            <person name="Holder J.W."/>
            <person name="Muszewska A."/>
            <person name="Goldberg J."/>
            <person name="Bailao A.M."/>
            <person name="Brigido M.M."/>
            <person name="Ferreira M.E."/>
            <person name="Garcia A.M."/>
            <person name="Grynberg M."/>
            <person name="Gujja S."/>
            <person name="Heiman D.I."/>
            <person name="Henn M.R."/>
            <person name="Kodira C.D."/>
            <person name="Leon-Narvaez H."/>
            <person name="Longo L.V."/>
            <person name="Ma L.J."/>
            <person name="Malavazi I."/>
            <person name="Matsuo A.L."/>
            <person name="Morais F.V."/>
            <person name="Pereira M."/>
            <person name="Rodriguez-Brito S."/>
            <person name="Sakthikumar S."/>
            <person name="Salem-Izacc S.M."/>
            <person name="Sykes S.M."/>
            <person name="Teixeira M.M."/>
            <person name="Vallejo M.C."/>
            <person name="Walter M.E."/>
            <person name="Yandava C."/>
            <person name="Young S."/>
            <person name="Zeng Q."/>
            <person name="Zucker J."/>
            <person name="Felipe M.S."/>
            <person name="Goldman G.H."/>
            <person name="Haas B.J."/>
            <person name="McEwen J.G."/>
            <person name="Nino-Vega G."/>
            <person name="Puccia R."/>
            <person name="San-Blas G."/>
            <person name="Soares C.M."/>
            <person name="Birren B.W."/>
            <person name="Cuomo C.A."/>
        </authorList>
    </citation>
    <scope>NUCLEOTIDE SEQUENCE [LARGE SCALE GENOMIC DNA]</scope>
    <source>
        <strain evidence="3 4">Pb18</strain>
    </source>
</reference>
<proteinExistence type="predicted"/>
<sequence length="179" mass="19336">MRFATPPLSLALLLCSAVSAIPSEGIFERAVGSSCNTMDAKVNAWQRASAIRFATMESVGKTLAISDAAFPSSVKLAVNRDCAKPPKDRDAIVGNFRGAVACVHCHYILTILSKGPLHLPSLCNNRKLAIRLTRWYRFALLEETFNAASTRKAAKPPEDDAPKSKLPKVKTPGKKTVGQ</sequence>
<evidence type="ECO:0000256" key="1">
    <source>
        <dbReference type="SAM" id="MobiDB-lite"/>
    </source>
</evidence>
<dbReference type="EMBL" id="KN275969">
    <property type="protein sequence ID" value="EEH43123.2"/>
    <property type="molecule type" value="Genomic_DNA"/>
</dbReference>
<accession>C1GKT6</accession>
<evidence type="ECO:0000313" key="3">
    <source>
        <dbReference type="EMBL" id="EEH43123.2"/>
    </source>
</evidence>
<evidence type="ECO:0000313" key="4">
    <source>
        <dbReference type="Proteomes" id="UP000001628"/>
    </source>
</evidence>
<dbReference type="Proteomes" id="UP000001628">
    <property type="component" value="Unassembled WGS sequence"/>
</dbReference>